<reference evidence="3" key="1">
    <citation type="submission" date="2020-01" db="EMBL/GenBank/DDBJ databases">
        <title>Insect and environment-associated Actinomycetes.</title>
        <authorList>
            <person name="Currrie C."/>
            <person name="Chevrette M."/>
            <person name="Carlson C."/>
            <person name="Stubbendieck R."/>
            <person name="Wendt-Pienkowski E."/>
        </authorList>
    </citation>
    <scope>NUCLEOTIDE SEQUENCE</scope>
    <source>
        <strain evidence="3">SID12501</strain>
    </source>
</reference>
<evidence type="ECO:0000259" key="2">
    <source>
        <dbReference type="PROSITE" id="PS51819"/>
    </source>
</evidence>
<dbReference type="InterPro" id="IPR032710">
    <property type="entry name" value="NTF2-like_dom_sf"/>
</dbReference>
<gene>
    <name evidence="3" type="ORF">G3I71_25400</name>
</gene>
<protein>
    <submittedName>
        <fullName evidence="3">SgcJ/EcaC family oxidoreductase</fullName>
    </submittedName>
</protein>
<name>A0A6B3BXE7_9ACTN</name>
<dbReference type="Gene3D" id="3.10.450.50">
    <property type="match status" value="1"/>
</dbReference>
<comment type="caution">
    <text evidence="3">The sequence shown here is derived from an EMBL/GenBank/DDBJ whole genome shotgun (WGS) entry which is preliminary data.</text>
</comment>
<organism evidence="3">
    <name type="scientific">Streptomyces sp. SID12501</name>
    <dbReference type="NCBI Taxonomy" id="2706042"/>
    <lineage>
        <taxon>Bacteria</taxon>
        <taxon>Bacillati</taxon>
        <taxon>Actinomycetota</taxon>
        <taxon>Actinomycetes</taxon>
        <taxon>Kitasatosporales</taxon>
        <taxon>Streptomycetaceae</taxon>
        <taxon>Streptomyces</taxon>
    </lineage>
</organism>
<proteinExistence type="predicted"/>
<dbReference type="PROSITE" id="PS51819">
    <property type="entry name" value="VOC"/>
    <property type="match status" value="1"/>
</dbReference>
<feature type="compositionally biased region" description="Low complexity" evidence="1">
    <location>
        <begin position="19"/>
        <end position="29"/>
    </location>
</feature>
<feature type="domain" description="VOC" evidence="2">
    <location>
        <begin position="186"/>
        <end position="297"/>
    </location>
</feature>
<dbReference type="InterPro" id="IPR041581">
    <property type="entry name" value="Glyoxalase_6"/>
</dbReference>
<dbReference type="EMBL" id="JAAGLU010000021">
    <property type="protein sequence ID" value="NEC89073.1"/>
    <property type="molecule type" value="Genomic_DNA"/>
</dbReference>
<dbReference type="AlphaFoldDB" id="A0A6B3BXE7"/>
<accession>A0A6B3BXE7</accession>
<dbReference type="InterPro" id="IPR037523">
    <property type="entry name" value="VOC_core"/>
</dbReference>
<dbReference type="SUPFAM" id="SSF54427">
    <property type="entry name" value="NTF2-like"/>
    <property type="match status" value="1"/>
</dbReference>
<dbReference type="NCBIfam" id="TIGR02246">
    <property type="entry name" value="SgcJ/EcaC family oxidoreductase"/>
    <property type="match status" value="1"/>
</dbReference>
<feature type="compositionally biased region" description="Basic and acidic residues" evidence="1">
    <location>
        <begin position="285"/>
        <end position="296"/>
    </location>
</feature>
<feature type="region of interest" description="Disordered" evidence="1">
    <location>
        <begin position="285"/>
        <end position="308"/>
    </location>
</feature>
<feature type="region of interest" description="Disordered" evidence="1">
    <location>
        <begin position="1"/>
        <end position="31"/>
    </location>
</feature>
<dbReference type="InterPro" id="IPR029068">
    <property type="entry name" value="Glyas_Bleomycin-R_OHBP_Dase"/>
</dbReference>
<dbReference type="Pfam" id="PF18029">
    <property type="entry name" value="Glyoxalase_6"/>
    <property type="match status" value="1"/>
</dbReference>
<dbReference type="Gene3D" id="3.10.180.10">
    <property type="entry name" value="2,3-Dihydroxybiphenyl 1,2-Dioxygenase, domain 1"/>
    <property type="match status" value="1"/>
</dbReference>
<evidence type="ECO:0000313" key="3">
    <source>
        <dbReference type="EMBL" id="NEC89073.1"/>
    </source>
</evidence>
<evidence type="ECO:0000256" key="1">
    <source>
        <dbReference type="SAM" id="MobiDB-lite"/>
    </source>
</evidence>
<dbReference type="InterPro" id="IPR011944">
    <property type="entry name" value="Steroid_delta5-4_isomerase"/>
</dbReference>
<sequence length="308" mass="32782">MTTPNGSHDGSHDGRRGSSHNGSSNGGNDPAEDAIRALWETMARGWAAGDATLFAASFATDCDFTTVRGDKPPGRAGIEAGHDRLFRTQYAGTRLDARVTAVRHLRPGLATAEAESTVRAADGTALASTHALAVVERTGTHDGPDLWQIVAFHNMVPAAAPAVSAVSEPVSEPEPEKVHPETGRPKLRHLAIVARDPEGLAGFYSSVFSMELFHRDPDGSCFLSDGHLSLALIKHRLDGDTPVGMNHFGFHIADTAATSAALIEKGADKPAERFTDRPFAEYRAMDPEGNRFDLSEHGFGGPQPTTES</sequence>
<dbReference type="CDD" id="cd06587">
    <property type="entry name" value="VOC"/>
    <property type="match status" value="1"/>
</dbReference>
<dbReference type="SUPFAM" id="SSF54593">
    <property type="entry name" value="Glyoxalase/Bleomycin resistance protein/Dihydroxybiphenyl dioxygenase"/>
    <property type="match status" value="1"/>
</dbReference>